<reference evidence="2 3" key="1">
    <citation type="submission" date="2021-02" db="EMBL/GenBank/DDBJ databases">
        <authorList>
            <person name="Ra J.-S."/>
        </authorList>
    </citation>
    <scope>NUCLEOTIDE SEQUENCE [LARGE SCALE GENOMIC DNA]</scope>
    <source>
        <strain evidence="2 3">MMS20-R1-14</strain>
    </source>
</reference>
<organism evidence="2 3">
    <name type="scientific">Micromonospora humida</name>
    <dbReference type="NCBI Taxonomy" id="2809018"/>
    <lineage>
        <taxon>Bacteria</taxon>
        <taxon>Bacillati</taxon>
        <taxon>Actinomycetota</taxon>
        <taxon>Actinomycetes</taxon>
        <taxon>Micromonosporales</taxon>
        <taxon>Micromonosporaceae</taxon>
        <taxon>Micromonospora</taxon>
    </lineage>
</organism>
<comment type="caution">
    <text evidence="2">The sequence shown here is derived from an EMBL/GenBank/DDBJ whole genome shotgun (WGS) entry which is preliminary data.</text>
</comment>
<accession>A0ABS2IVS9</accession>
<keyword evidence="3" id="KW-1185">Reference proteome</keyword>
<dbReference type="RefSeq" id="WP_204925249.1">
    <property type="nucleotide sequence ID" value="NZ_JAFEUC010000005.1"/>
</dbReference>
<evidence type="ECO:0008006" key="4">
    <source>
        <dbReference type="Google" id="ProtNLM"/>
    </source>
</evidence>
<dbReference type="Proteomes" id="UP001518872">
    <property type="component" value="Unassembled WGS sequence"/>
</dbReference>
<feature type="region of interest" description="Disordered" evidence="1">
    <location>
        <begin position="161"/>
        <end position="183"/>
    </location>
</feature>
<proteinExistence type="predicted"/>
<feature type="region of interest" description="Disordered" evidence="1">
    <location>
        <begin position="341"/>
        <end position="365"/>
    </location>
</feature>
<sequence>MKRPYEADTSHSEVAATTADVAAEKLVAQILSQDGLTVDDVAVGGRPRSPFTGTMGNHSTAFVVQVGAIRRAIITKQAGDAAGAIGQLVAQVRELPGYGLIRRLPEKQRDNLRVAEERIVEKCADAEQMGLLDLQDMIRDFLQFRELVPLTVINVRAVAQSDSGKGNAEGEHHETLRRSEENYEPIPPDNLKLAIIGLLDVKALAYILTATPGDRERILPGSTEIRPEDLKLMIVQQHIFSVTMDCPNAFGKAWPGVAATPEKLPEIIIRAIDPAIEEQREKVLNACLARLADWDRRASPGLYEERRSSAYRNELVAQIEQIGGTPPSAPTGLGRREVRKPERFRETHEQPTAKPATKQPGHCNNLPVESAPIWAKEQVEGRRRQRLATQVRIDKRGRIIGLDSSGRSPSPFPGAIGMGGHTTAWIVYIDLVRTTIISKTAQEAFTALQRIASAADRQKMPFKRHVDADGKDLARIALEQFVGHGSRLAEIGRKQPPESRYQLEGIVLQEAINSLFTFFNYLPGATLQSGNINGASEGRKRKLLKGHESAESPRPKGLLQRSLLGLLDLRGVQQQERRLALMDRHRWAVEQAYPKCWQDSGMKEKNASELLKMSPETKEDETCPPLKKRRTMDDAPPSSPV</sequence>
<evidence type="ECO:0000256" key="1">
    <source>
        <dbReference type="SAM" id="MobiDB-lite"/>
    </source>
</evidence>
<protein>
    <recommendedName>
        <fullName evidence="4">Integrase catalytic domain-containing protein</fullName>
    </recommendedName>
</protein>
<dbReference type="EMBL" id="JAFEUC010000005">
    <property type="protein sequence ID" value="MBM7077279.1"/>
    <property type="molecule type" value="Genomic_DNA"/>
</dbReference>
<evidence type="ECO:0000313" key="3">
    <source>
        <dbReference type="Proteomes" id="UP001518872"/>
    </source>
</evidence>
<feature type="compositionally biased region" description="Basic and acidic residues" evidence="1">
    <location>
        <begin position="168"/>
        <end position="181"/>
    </location>
</feature>
<gene>
    <name evidence="2" type="ORF">JQX11_13125</name>
</gene>
<feature type="compositionally biased region" description="Basic and acidic residues" evidence="1">
    <location>
        <begin position="341"/>
        <end position="351"/>
    </location>
</feature>
<name>A0ABS2IVS9_9ACTN</name>
<evidence type="ECO:0000313" key="2">
    <source>
        <dbReference type="EMBL" id="MBM7077279.1"/>
    </source>
</evidence>
<feature type="region of interest" description="Disordered" evidence="1">
    <location>
        <begin position="607"/>
        <end position="641"/>
    </location>
</feature>